<dbReference type="Pfam" id="PF07398">
    <property type="entry name" value="MDMPI_C"/>
    <property type="match status" value="1"/>
</dbReference>
<reference evidence="3 4" key="1">
    <citation type="submission" date="2020-10" db="EMBL/GenBank/DDBJ databases">
        <title>Sequencing the genomes of 1000 actinobacteria strains.</title>
        <authorList>
            <person name="Klenk H.-P."/>
        </authorList>
    </citation>
    <scope>NUCLEOTIDE SEQUENCE [LARGE SCALE GENOMIC DNA]</scope>
    <source>
        <strain evidence="3 4">DSM 15474</strain>
    </source>
</reference>
<evidence type="ECO:0000259" key="1">
    <source>
        <dbReference type="Pfam" id="PF07398"/>
    </source>
</evidence>
<protein>
    <submittedName>
        <fullName evidence="3">Uncharacterized protein (TIGR03083 family)</fullName>
    </submittedName>
</protein>
<evidence type="ECO:0000313" key="3">
    <source>
        <dbReference type="EMBL" id="MBE1515902.1"/>
    </source>
</evidence>
<dbReference type="Pfam" id="PF11716">
    <property type="entry name" value="MDMPI_N"/>
    <property type="match status" value="1"/>
</dbReference>
<dbReference type="InterPro" id="IPR017517">
    <property type="entry name" value="Maleyloyr_isom"/>
</dbReference>
<dbReference type="SUPFAM" id="SSF109854">
    <property type="entry name" value="DinB/YfiT-like putative metalloenzymes"/>
    <property type="match status" value="1"/>
</dbReference>
<dbReference type="EMBL" id="JADBEE010000002">
    <property type="protein sequence ID" value="MBE1515902.1"/>
    <property type="molecule type" value="Genomic_DNA"/>
</dbReference>
<proteinExistence type="predicted"/>
<sequence>MDDFEEPDHRARLSALQEAFARLLGTTDPAAPVPGCGDWTVRELAEHLGSVHLWAAGRVRGEKQNPPATPAELPDSETLVWRYAACAEALRSAFSEVPPDHRCRTFEEEGPASFWHRRQAHETLIHLWDLGQAAGVQPPPVSAATWADCVDEVVQVMHPRQLRLGRAEPPMQGFALHAENAERRWVIPGQTGTAESSLVTGPAQELALLLWGRRSLPGLQVSGDPAAVESALAGSLTP</sequence>
<dbReference type="RefSeq" id="WP_192592674.1">
    <property type="nucleotide sequence ID" value="NZ_JADBEE010000002.1"/>
</dbReference>
<dbReference type="PANTHER" id="PTHR40758">
    <property type="entry name" value="CONSERVED PROTEIN"/>
    <property type="match status" value="1"/>
</dbReference>
<dbReference type="PANTHER" id="PTHR40758:SF1">
    <property type="entry name" value="CONSERVED PROTEIN"/>
    <property type="match status" value="1"/>
</dbReference>
<feature type="domain" description="MDMPI C-terminal" evidence="1">
    <location>
        <begin position="147"/>
        <end position="228"/>
    </location>
</feature>
<organism evidence="3 4">
    <name type="scientific">Nesterenkonia halotolerans</name>
    <dbReference type="NCBI Taxonomy" id="225325"/>
    <lineage>
        <taxon>Bacteria</taxon>
        <taxon>Bacillati</taxon>
        <taxon>Actinomycetota</taxon>
        <taxon>Actinomycetes</taxon>
        <taxon>Micrococcales</taxon>
        <taxon>Micrococcaceae</taxon>
        <taxon>Nesterenkonia</taxon>
    </lineage>
</organism>
<name>A0ABR9JA76_9MICC</name>
<evidence type="ECO:0000259" key="2">
    <source>
        <dbReference type="Pfam" id="PF11716"/>
    </source>
</evidence>
<dbReference type="InterPro" id="IPR034660">
    <property type="entry name" value="DinB/YfiT-like"/>
</dbReference>
<dbReference type="Proteomes" id="UP000636579">
    <property type="component" value="Unassembled WGS sequence"/>
</dbReference>
<evidence type="ECO:0000313" key="4">
    <source>
        <dbReference type="Proteomes" id="UP000636579"/>
    </source>
</evidence>
<dbReference type="InterPro" id="IPR024344">
    <property type="entry name" value="MDMPI_metal-binding"/>
</dbReference>
<feature type="domain" description="Mycothiol-dependent maleylpyruvate isomerase metal-binding" evidence="2">
    <location>
        <begin position="18"/>
        <end position="130"/>
    </location>
</feature>
<keyword evidence="4" id="KW-1185">Reference proteome</keyword>
<dbReference type="NCBIfam" id="TIGR03083">
    <property type="entry name" value="maleylpyruvate isomerase family mycothiol-dependent enzyme"/>
    <property type="match status" value="1"/>
</dbReference>
<accession>A0ABR9JA76</accession>
<comment type="caution">
    <text evidence="3">The sequence shown here is derived from an EMBL/GenBank/DDBJ whole genome shotgun (WGS) entry which is preliminary data.</text>
</comment>
<gene>
    <name evidence="3" type="ORF">H4W26_002694</name>
</gene>
<dbReference type="InterPro" id="IPR010872">
    <property type="entry name" value="MDMPI_C-term_domain"/>
</dbReference>